<proteinExistence type="inferred from homology"/>
<dbReference type="RefSeq" id="WP_209676119.1">
    <property type="nucleotide sequence ID" value="NZ_JAGIOI010000001.1"/>
</dbReference>
<comment type="caution">
    <text evidence="9">The sequence shown here is derived from an EMBL/GenBank/DDBJ whole genome shotgun (WGS) entry which is preliminary data.</text>
</comment>
<dbReference type="InterPro" id="IPR041679">
    <property type="entry name" value="DNA2/NAM7-like_C"/>
</dbReference>
<keyword evidence="2" id="KW-0547">Nucleotide-binding</keyword>
<dbReference type="SUPFAM" id="SSF52540">
    <property type="entry name" value="P-loop containing nucleoside triphosphate hydrolases"/>
    <property type="match status" value="1"/>
</dbReference>
<dbReference type="CDD" id="cd18808">
    <property type="entry name" value="SF1_C_Upf1"/>
    <property type="match status" value="1"/>
</dbReference>
<reference evidence="9 10" key="1">
    <citation type="submission" date="2021-03" db="EMBL/GenBank/DDBJ databases">
        <title>Sequencing the genomes of 1000 actinobacteria strains.</title>
        <authorList>
            <person name="Klenk H.-P."/>
        </authorList>
    </citation>
    <scope>NUCLEOTIDE SEQUENCE [LARGE SCALE GENOMIC DNA]</scope>
    <source>
        <strain evidence="9 10">DSM 16005</strain>
    </source>
</reference>
<dbReference type="InterPro" id="IPR050534">
    <property type="entry name" value="Coronavir_polyprotein_1ab"/>
</dbReference>
<keyword evidence="4" id="KW-0347">Helicase</keyword>
<evidence type="ECO:0000256" key="1">
    <source>
        <dbReference type="ARBA" id="ARBA00007913"/>
    </source>
</evidence>
<keyword evidence="3" id="KW-0378">Hydrolase</keyword>
<keyword evidence="5" id="KW-0067">ATP-binding</keyword>
<evidence type="ECO:0000256" key="2">
    <source>
        <dbReference type="ARBA" id="ARBA00022741"/>
    </source>
</evidence>
<name>A0ABS4YR06_9MICC</name>
<dbReference type="Proteomes" id="UP000711614">
    <property type="component" value="Unassembled WGS sequence"/>
</dbReference>
<evidence type="ECO:0000259" key="8">
    <source>
        <dbReference type="Pfam" id="PF13087"/>
    </source>
</evidence>
<organism evidence="9 10">
    <name type="scientific">Arthrobacter stackebrandtii</name>
    <dbReference type="NCBI Taxonomy" id="272161"/>
    <lineage>
        <taxon>Bacteria</taxon>
        <taxon>Bacillati</taxon>
        <taxon>Actinomycetota</taxon>
        <taxon>Actinomycetes</taxon>
        <taxon>Micrococcales</taxon>
        <taxon>Micrococcaceae</taxon>
        <taxon>Arthrobacter</taxon>
    </lineage>
</organism>
<evidence type="ECO:0000256" key="3">
    <source>
        <dbReference type="ARBA" id="ARBA00022801"/>
    </source>
</evidence>
<evidence type="ECO:0000256" key="5">
    <source>
        <dbReference type="ARBA" id="ARBA00022840"/>
    </source>
</evidence>
<evidence type="ECO:0000259" key="7">
    <source>
        <dbReference type="Pfam" id="PF13086"/>
    </source>
</evidence>
<protein>
    <submittedName>
        <fullName evidence="9">Uncharacterized protein</fullName>
    </submittedName>
</protein>
<evidence type="ECO:0000313" key="9">
    <source>
        <dbReference type="EMBL" id="MBP2411231.1"/>
    </source>
</evidence>
<sequence>MVDGFRVADYFSSVLRRGTLDEVAFKKDPLFVAVDRNQLLTGNLGSEDAAKLFAGRNAGTDKPLDVAVSLVTVNASLTRGEVRQDGLLLLAARLHSDGRLEPELEPASSPWIPSSRLESPSVGGSSVPVGQLSDFWKHSRSKMPATVSQSVAFADAMDLATDLFEAVAGEALADFASRHETPDQSIEYGIGYVQAYDRINAVGGILDLYDALGREKVLPATVAHVVNGWRGSRRNESSIHDNGGLLRSARLSCGSMSDGFPLTDSQRRAVHAFLDESGSEVTAVSGPPGTGKTTMLQSVVANLLTRHALDRRDPPVIVGTSTNNQAVTNIISSFASVTKDEPGPLDFRWLLQEYGDGDSGQESLRSLAVYCPAQGKLGQAKKQYLVEQADKSHTYTLYSSESYLARAKDRFVSCASSYFGGARDIPELQQWIHDAMTELDKYRLGLLDAMGPDGPSRSYAGLCRKVEACTYVSSMDRISELKDCESLERLDQLLDVTLRYAEFWLAVHYYEAQWLLTDNFIEPDKRRRNTREIMGRYWSQAAALTPCFVMTVYQLPKYFRLYAGPDRPSRFDLGRIDLLIVDEAGQVDTPLGLPSFALASRVMVVGDEKQLSPVWSIDEQTDREVALDVGISGQVWLEELQGRGATCSEPSSLMRAASHASSWSYGNGGPGLFLSEHFRCHPGIIEFCNTLLYEGMLEARRPAGSSKLEGLHPAFSWVDVAGSTDSTEGSSRKNLREAQEIAAWIVANYAHFFDIYNTQESEPNKKVPEDALIGVVTPFSAQASLISAELRKAVEAAGESARLPHALWKKITVGTAHRLQGAERPIVLFSAAYGLNSPQAGFIDANPKLMNVAVSRAKDLFMVFAAGNRWNNGPVFSVMSPFASRADLATAATDSAAEPTVPQGAPPLPTHLPAAAPPPPARPPAIPPVADPGDASLTLTRLLDGWKKDGHLRAGDEELKVTALNERLRAIGVLEGTRGAWTVSKLAETLGVVVEERRNAAGQQYELITYTPWIQSMLLKLYQEEKL</sequence>
<dbReference type="EMBL" id="JAGIOI010000001">
    <property type="protein sequence ID" value="MBP2411231.1"/>
    <property type="molecule type" value="Genomic_DNA"/>
</dbReference>
<dbReference type="Pfam" id="PF13087">
    <property type="entry name" value="AAA_12"/>
    <property type="match status" value="1"/>
</dbReference>
<comment type="similarity">
    <text evidence="1">Belongs to the DNA2/NAM7 helicase family.</text>
</comment>
<keyword evidence="10" id="KW-1185">Reference proteome</keyword>
<gene>
    <name evidence="9" type="ORF">JOF48_000030</name>
</gene>
<evidence type="ECO:0000313" key="10">
    <source>
        <dbReference type="Proteomes" id="UP000711614"/>
    </source>
</evidence>
<evidence type="ECO:0000256" key="6">
    <source>
        <dbReference type="SAM" id="MobiDB-lite"/>
    </source>
</evidence>
<accession>A0ABS4YR06</accession>
<feature type="domain" description="DNA2/NAM7 helicase helicase" evidence="7">
    <location>
        <begin position="262"/>
        <end position="336"/>
    </location>
</feature>
<dbReference type="InterPro" id="IPR047187">
    <property type="entry name" value="SF1_C_Upf1"/>
</dbReference>
<feature type="domain" description="DNA2/NAM7 helicase-like C-terminal" evidence="8">
    <location>
        <begin position="672"/>
        <end position="864"/>
    </location>
</feature>
<dbReference type="Gene3D" id="3.40.50.300">
    <property type="entry name" value="P-loop containing nucleotide triphosphate hydrolases"/>
    <property type="match status" value="2"/>
</dbReference>
<evidence type="ECO:0000256" key="4">
    <source>
        <dbReference type="ARBA" id="ARBA00022806"/>
    </source>
</evidence>
<dbReference type="InterPro" id="IPR041677">
    <property type="entry name" value="DNA2/NAM7_AAA_11"/>
</dbReference>
<dbReference type="PANTHER" id="PTHR43788:SF8">
    <property type="entry name" value="DNA-BINDING PROTEIN SMUBP-2"/>
    <property type="match status" value="1"/>
</dbReference>
<dbReference type="Pfam" id="PF13086">
    <property type="entry name" value="AAA_11"/>
    <property type="match status" value="1"/>
</dbReference>
<dbReference type="PANTHER" id="PTHR43788">
    <property type="entry name" value="DNA2/NAM7 HELICASE FAMILY MEMBER"/>
    <property type="match status" value="1"/>
</dbReference>
<feature type="compositionally biased region" description="Pro residues" evidence="6">
    <location>
        <begin position="904"/>
        <end position="928"/>
    </location>
</feature>
<feature type="region of interest" description="Disordered" evidence="6">
    <location>
        <begin position="890"/>
        <end position="928"/>
    </location>
</feature>
<dbReference type="InterPro" id="IPR027417">
    <property type="entry name" value="P-loop_NTPase"/>
</dbReference>